<keyword evidence="9 14" id="KW-0274">FAD</keyword>
<dbReference type="InterPro" id="IPR002606">
    <property type="entry name" value="Riboflavin_kinase_bac"/>
</dbReference>
<dbReference type="GO" id="GO:0005524">
    <property type="term" value="F:ATP binding"/>
    <property type="evidence" value="ECO:0007669"/>
    <property type="project" value="UniProtKB-UniRule"/>
</dbReference>
<name>A0AAW4VYL4_9FIRM</name>
<evidence type="ECO:0000256" key="14">
    <source>
        <dbReference type="PIRNR" id="PIRNR004491"/>
    </source>
</evidence>
<keyword evidence="8 14" id="KW-0418">Kinase</keyword>
<comment type="pathway">
    <text evidence="1 14">Cofactor biosynthesis; FAD biosynthesis; FAD from FMN: step 1/1.</text>
</comment>
<comment type="catalytic activity">
    <reaction evidence="13 14">
        <text>FMN + ATP + H(+) = FAD + diphosphate</text>
        <dbReference type="Rhea" id="RHEA:17237"/>
        <dbReference type="ChEBI" id="CHEBI:15378"/>
        <dbReference type="ChEBI" id="CHEBI:30616"/>
        <dbReference type="ChEBI" id="CHEBI:33019"/>
        <dbReference type="ChEBI" id="CHEBI:57692"/>
        <dbReference type="ChEBI" id="CHEBI:58210"/>
        <dbReference type="EC" id="2.7.7.2"/>
    </reaction>
</comment>
<evidence type="ECO:0000313" key="16">
    <source>
        <dbReference type="EMBL" id="MCC2175784.1"/>
    </source>
</evidence>
<evidence type="ECO:0000256" key="1">
    <source>
        <dbReference type="ARBA" id="ARBA00004726"/>
    </source>
</evidence>
<dbReference type="NCBIfam" id="NF004162">
    <property type="entry name" value="PRK05627.1-5"/>
    <property type="match status" value="1"/>
</dbReference>
<dbReference type="InterPro" id="IPR023465">
    <property type="entry name" value="Riboflavin_kinase_dom_sf"/>
</dbReference>
<dbReference type="GO" id="GO:0003919">
    <property type="term" value="F:FMN adenylyltransferase activity"/>
    <property type="evidence" value="ECO:0007669"/>
    <property type="project" value="UniProtKB-UniRule"/>
</dbReference>
<dbReference type="PANTHER" id="PTHR22749:SF6">
    <property type="entry name" value="RIBOFLAVIN KINASE"/>
    <property type="match status" value="1"/>
</dbReference>
<keyword evidence="7 14" id="KW-0547">Nucleotide-binding</keyword>
<comment type="caution">
    <text evidence="16">The sequence shown here is derived from an EMBL/GenBank/DDBJ whole genome shotgun (WGS) entry which is preliminary data.</text>
</comment>
<dbReference type="Pfam" id="PF01687">
    <property type="entry name" value="Flavokinase"/>
    <property type="match status" value="1"/>
</dbReference>
<evidence type="ECO:0000256" key="12">
    <source>
        <dbReference type="ARBA" id="ARBA00047880"/>
    </source>
</evidence>
<evidence type="ECO:0000313" key="17">
    <source>
        <dbReference type="Proteomes" id="UP001298753"/>
    </source>
</evidence>
<comment type="similarity">
    <text evidence="14">Belongs to the ribF family.</text>
</comment>
<keyword evidence="10 14" id="KW-0067">ATP-binding</keyword>
<dbReference type="InterPro" id="IPR015864">
    <property type="entry name" value="FAD_synthase"/>
</dbReference>
<evidence type="ECO:0000256" key="3">
    <source>
        <dbReference type="ARBA" id="ARBA00022630"/>
    </source>
</evidence>
<evidence type="ECO:0000256" key="7">
    <source>
        <dbReference type="ARBA" id="ARBA00022741"/>
    </source>
</evidence>
<proteinExistence type="inferred from homology"/>
<evidence type="ECO:0000256" key="13">
    <source>
        <dbReference type="ARBA" id="ARBA00049494"/>
    </source>
</evidence>
<dbReference type="GeneID" id="98660355"/>
<comment type="catalytic activity">
    <reaction evidence="12 14">
        <text>riboflavin + ATP = FMN + ADP + H(+)</text>
        <dbReference type="Rhea" id="RHEA:14357"/>
        <dbReference type="ChEBI" id="CHEBI:15378"/>
        <dbReference type="ChEBI" id="CHEBI:30616"/>
        <dbReference type="ChEBI" id="CHEBI:57986"/>
        <dbReference type="ChEBI" id="CHEBI:58210"/>
        <dbReference type="ChEBI" id="CHEBI:456216"/>
        <dbReference type="EC" id="2.7.1.26"/>
    </reaction>
</comment>
<dbReference type="GO" id="GO:0006747">
    <property type="term" value="P:FAD biosynthetic process"/>
    <property type="evidence" value="ECO:0007669"/>
    <property type="project" value="UniProtKB-UniRule"/>
</dbReference>
<protein>
    <recommendedName>
        <fullName evidence="14">Riboflavin biosynthesis protein</fullName>
    </recommendedName>
    <domain>
        <recommendedName>
            <fullName evidence="14">Riboflavin kinase</fullName>
            <ecNumber evidence="14">2.7.1.26</ecNumber>
        </recommendedName>
        <alternativeName>
            <fullName evidence="14">Flavokinase</fullName>
        </alternativeName>
    </domain>
    <domain>
        <recommendedName>
            <fullName evidence="14">FMN adenylyltransferase</fullName>
            <ecNumber evidence="14">2.7.7.2</ecNumber>
        </recommendedName>
        <alternativeName>
            <fullName evidence="14">FAD pyrophosphorylase</fullName>
        </alternativeName>
        <alternativeName>
            <fullName evidence="14">FAD synthase</fullName>
        </alternativeName>
    </domain>
</protein>
<dbReference type="SMART" id="SM00904">
    <property type="entry name" value="Flavokinase"/>
    <property type="match status" value="1"/>
</dbReference>
<evidence type="ECO:0000256" key="9">
    <source>
        <dbReference type="ARBA" id="ARBA00022827"/>
    </source>
</evidence>
<evidence type="ECO:0000256" key="8">
    <source>
        <dbReference type="ARBA" id="ARBA00022777"/>
    </source>
</evidence>
<dbReference type="Gene3D" id="3.40.50.620">
    <property type="entry name" value="HUPs"/>
    <property type="match status" value="1"/>
</dbReference>
<keyword evidence="3 14" id="KW-0285">Flavoprotein</keyword>
<dbReference type="EC" id="2.7.7.2" evidence="14"/>
<dbReference type="NCBIfam" id="TIGR00083">
    <property type="entry name" value="ribF"/>
    <property type="match status" value="1"/>
</dbReference>
<dbReference type="InterPro" id="IPR015865">
    <property type="entry name" value="Riboflavin_kinase_bac/euk"/>
</dbReference>
<comment type="pathway">
    <text evidence="2 14">Cofactor biosynthesis; FMN biosynthesis; FMN from riboflavin (ATP route): step 1/1.</text>
</comment>
<dbReference type="GO" id="GO:0009398">
    <property type="term" value="P:FMN biosynthetic process"/>
    <property type="evidence" value="ECO:0007669"/>
    <property type="project" value="UniProtKB-UniRule"/>
</dbReference>
<keyword evidence="6 14" id="KW-0548">Nucleotidyltransferase</keyword>
<dbReference type="GO" id="GO:0009231">
    <property type="term" value="P:riboflavin biosynthetic process"/>
    <property type="evidence" value="ECO:0007669"/>
    <property type="project" value="InterPro"/>
</dbReference>
<dbReference type="PANTHER" id="PTHR22749">
    <property type="entry name" value="RIBOFLAVIN KINASE/FMN ADENYLYLTRANSFERASE"/>
    <property type="match status" value="1"/>
</dbReference>
<dbReference type="AlphaFoldDB" id="A0AAW4VYL4"/>
<dbReference type="Gene3D" id="2.40.30.30">
    <property type="entry name" value="Riboflavin kinase-like"/>
    <property type="match status" value="1"/>
</dbReference>
<dbReference type="GO" id="GO:0008531">
    <property type="term" value="F:riboflavin kinase activity"/>
    <property type="evidence" value="ECO:0007669"/>
    <property type="project" value="UniProtKB-UniRule"/>
</dbReference>
<dbReference type="EC" id="2.7.1.26" evidence="14"/>
<dbReference type="RefSeq" id="WP_227600013.1">
    <property type="nucleotide sequence ID" value="NZ_JAJEPX010000002.1"/>
</dbReference>
<evidence type="ECO:0000259" key="15">
    <source>
        <dbReference type="SMART" id="SM00904"/>
    </source>
</evidence>
<sequence>MIEVTKPRAIALGYFDGVHLGHRALMQRAVERAKQIGGTSAVFTFDVHPDSVVMGRQVPLLTANAYRTEEIKKLGGVDEVIFGHFDHEMQHMDWRDFIHKLLIGRFNAGWIISGRNNRFGYKGQGNAEDMAIECEKAGIGYDCIEDVKIDGIVVSSTYIRQLISQGDMEGAAKFLGHPYTVSGIVEHGRRVGTSVLQVPTVNLRLPTEMALPPYGVYATRVLVDGQSYIAATNIGVKPTFLDGGAPTIEPHLLDFAGDLYGKMIHVELHKFLRPEMQFESVEALKTAIEENVQQTREFFKEK</sequence>
<dbReference type="InterPro" id="IPR014729">
    <property type="entry name" value="Rossmann-like_a/b/a_fold"/>
</dbReference>
<dbReference type="SUPFAM" id="SSF82114">
    <property type="entry name" value="Riboflavin kinase-like"/>
    <property type="match status" value="1"/>
</dbReference>
<dbReference type="Proteomes" id="UP001298753">
    <property type="component" value="Unassembled WGS sequence"/>
</dbReference>
<dbReference type="SUPFAM" id="SSF52374">
    <property type="entry name" value="Nucleotidylyl transferase"/>
    <property type="match status" value="1"/>
</dbReference>
<reference evidence="16 17" key="1">
    <citation type="submission" date="2021-10" db="EMBL/GenBank/DDBJ databases">
        <title>Anaerobic single-cell dispensing facilitates the cultivation of human gut bacteria.</title>
        <authorList>
            <person name="Afrizal A."/>
        </authorList>
    </citation>
    <scope>NUCLEOTIDE SEQUENCE [LARGE SCALE GENOMIC DNA]</scope>
    <source>
        <strain evidence="16 17">CLA-AA-H270</strain>
    </source>
</reference>
<evidence type="ECO:0000256" key="11">
    <source>
        <dbReference type="ARBA" id="ARBA00023268"/>
    </source>
</evidence>
<dbReference type="CDD" id="cd02064">
    <property type="entry name" value="FAD_synthetase_N"/>
    <property type="match status" value="1"/>
</dbReference>
<evidence type="ECO:0000256" key="2">
    <source>
        <dbReference type="ARBA" id="ARBA00005201"/>
    </source>
</evidence>
<evidence type="ECO:0000256" key="5">
    <source>
        <dbReference type="ARBA" id="ARBA00022679"/>
    </source>
</evidence>
<evidence type="ECO:0000256" key="4">
    <source>
        <dbReference type="ARBA" id="ARBA00022643"/>
    </source>
</evidence>
<keyword evidence="5 14" id="KW-0808">Transferase</keyword>
<feature type="domain" description="Riboflavin kinase" evidence="15">
    <location>
        <begin position="174"/>
        <end position="300"/>
    </location>
</feature>
<accession>A0AAW4VYL4</accession>
<evidence type="ECO:0000256" key="10">
    <source>
        <dbReference type="ARBA" id="ARBA00022840"/>
    </source>
</evidence>
<keyword evidence="17" id="KW-1185">Reference proteome</keyword>
<keyword evidence="11" id="KW-0511">Multifunctional enzyme</keyword>
<dbReference type="InterPro" id="IPR023468">
    <property type="entry name" value="Riboflavin_kinase"/>
</dbReference>
<dbReference type="EMBL" id="JAJEPX010000002">
    <property type="protein sequence ID" value="MCC2175784.1"/>
    <property type="molecule type" value="Genomic_DNA"/>
</dbReference>
<keyword evidence="4 14" id="KW-0288">FMN</keyword>
<organism evidence="16 17">
    <name type="scientific">Agathobaculum butyriciproducens</name>
    <dbReference type="NCBI Taxonomy" id="1628085"/>
    <lineage>
        <taxon>Bacteria</taxon>
        <taxon>Bacillati</taxon>
        <taxon>Bacillota</taxon>
        <taxon>Clostridia</taxon>
        <taxon>Eubacteriales</taxon>
        <taxon>Butyricicoccaceae</taxon>
        <taxon>Agathobaculum</taxon>
    </lineage>
</organism>
<dbReference type="Pfam" id="PF06574">
    <property type="entry name" value="FAD_syn"/>
    <property type="match status" value="1"/>
</dbReference>
<gene>
    <name evidence="16" type="ORF">LKD22_01345</name>
</gene>
<dbReference type="PIRSF" id="PIRSF004491">
    <property type="entry name" value="FAD_Synth"/>
    <property type="match status" value="1"/>
</dbReference>
<evidence type="ECO:0000256" key="6">
    <source>
        <dbReference type="ARBA" id="ARBA00022695"/>
    </source>
</evidence>